<evidence type="ECO:0000313" key="1">
    <source>
        <dbReference type="EMBL" id="MBX64470.1"/>
    </source>
</evidence>
<organism evidence="1">
    <name type="scientific">Rhizophora mucronata</name>
    <name type="common">Asiatic mangrove</name>
    <dbReference type="NCBI Taxonomy" id="61149"/>
    <lineage>
        <taxon>Eukaryota</taxon>
        <taxon>Viridiplantae</taxon>
        <taxon>Streptophyta</taxon>
        <taxon>Embryophyta</taxon>
        <taxon>Tracheophyta</taxon>
        <taxon>Spermatophyta</taxon>
        <taxon>Magnoliopsida</taxon>
        <taxon>eudicotyledons</taxon>
        <taxon>Gunneridae</taxon>
        <taxon>Pentapetalae</taxon>
        <taxon>rosids</taxon>
        <taxon>fabids</taxon>
        <taxon>Malpighiales</taxon>
        <taxon>Rhizophoraceae</taxon>
        <taxon>Rhizophora</taxon>
    </lineage>
</organism>
<proteinExistence type="predicted"/>
<sequence>MMPQPSCFQMTWILQRQDAV</sequence>
<name>A0A2P2QBV0_RHIMU</name>
<accession>A0A2P2QBV0</accession>
<dbReference type="EMBL" id="GGEC01083986">
    <property type="protein sequence ID" value="MBX64470.1"/>
    <property type="molecule type" value="Transcribed_RNA"/>
</dbReference>
<reference evidence="1" key="1">
    <citation type="submission" date="2018-02" db="EMBL/GenBank/DDBJ databases">
        <title>Rhizophora mucronata_Transcriptome.</title>
        <authorList>
            <person name="Meera S.P."/>
            <person name="Sreeshan A."/>
            <person name="Augustine A."/>
        </authorList>
    </citation>
    <scope>NUCLEOTIDE SEQUENCE</scope>
    <source>
        <tissue evidence="1">Leaf</tissue>
    </source>
</reference>
<dbReference type="AlphaFoldDB" id="A0A2P2QBV0"/>
<protein>
    <submittedName>
        <fullName evidence="1">Uncharacterized protein</fullName>
    </submittedName>
</protein>